<feature type="region of interest" description="Disordered" evidence="8">
    <location>
        <begin position="383"/>
        <end position="407"/>
    </location>
</feature>
<gene>
    <name evidence="10" type="ORF">FALBO_10245</name>
</gene>
<dbReference type="GO" id="GO:0005634">
    <property type="term" value="C:nucleus"/>
    <property type="evidence" value="ECO:0007669"/>
    <property type="project" value="UniProtKB-SubCell"/>
</dbReference>
<evidence type="ECO:0000256" key="5">
    <source>
        <dbReference type="ARBA" id="ARBA00022833"/>
    </source>
</evidence>
<evidence type="ECO:0000256" key="2">
    <source>
        <dbReference type="ARBA" id="ARBA00022723"/>
    </source>
</evidence>
<dbReference type="PROSITE" id="PS00028">
    <property type="entry name" value="ZINC_FINGER_C2H2_1"/>
    <property type="match status" value="1"/>
</dbReference>
<evidence type="ECO:0000256" key="7">
    <source>
        <dbReference type="PROSITE-ProRule" id="PRU00042"/>
    </source>
</evidence>
<keyword evidence="3" id="KW-0677">Repeat</keyword>
<evidence type="ECO:0000256" key="8">
    <source>
        <dbReference type="SAM" id="MobiDB-lite"/>
    </source>
</evidence>
<keyword evidence="2" id="KW-0479">Metal-binding</keyword>
<evidence type="ECO:0000313" key="11">
    <source>
        <dbReference type="Proteomes" id="UP000554235"/>
    </source>
</evidence>
<feature type="domain" description="C2H2-type" evidence="9">
    <location>
        <begin position="11"/>
        <end position="40"/>
    </location>
</feature>
<keyword evidence="5" id="KW-0862">Zinc</keyword>
<protein>
    <submittedName>
        <fullName evidence="10">Palmitoyltransferase PFA3</fullName>
    </submittedName>
</protein>
<comment type="caution">
    <text evidence="10">The sequence shown here is derived from an EMBL/GenBank/DDBJ whole genome shotgun (WGS) entry which is preliminary data.</text>
</comment>
<comment type="subcellular location">
    <subcellularLocation>
        <location evidence="1">Nucleus</location>
    </subcellularLocation>
</comment>
<keyword evidence="4 7" id="KW-0863">Zinc-finger</keyword>
<accession>A0A8H4L7D7</accession>
<dbReference type="InterPro" id="IPR013087">
    <property type="entry name" value="Znf_C2H2_type"/>
</dbReference>
<keyword evidence="10" id="KW-0808">Transferase</keyword>
<organism evidence="10 11">
    <name type="scientific">Fusarium albosuccineum</name>
    <dbReference type="NCBI Taxonomy" id="1237068"/>
    <lineage>
        <taxon>Eukaryota</taxon>
        <taxon>Fungi</taxon>
        <taxon>Dikarya</taxon>
        <taxon>Ascomycota</taxon>
        <taxon>Pezizomycotina</taxon>
        <taxon>Sordariomycetes</taxon>
        <taxon>Hypocreomycetidae</taxon>
        <taxon>Hypocreales</taxon>
        <taxon>Nectriaceae</taxon>
        <taxon>Fusarium</taxon>
        <taxon>Fusarium decemcellulare species complex</taxon>
    </lineage>
</organism>
<dbReference type="EMBL" id="JAADYS010001455">
    <property type="protein sequence ID" value="KAF4462935.1"/>
    <property type="molecule type" value="Genomic_DNA"/>
</dbReference>
<dbReference type="OrthoDB" id="8117402at2759"/>
<sequence>MPTGHRADGTYLCKPCNLIFSTRDALHRHKGSMRRAGKKGHVHCKFCSEDFKTEGAEIKHIQQVFHISSSSAMSFGSSQDIIMSNSEQNHPQEQNLDCPGCGKGPFVRLGGLMSHIQQDCPSLDISGLENLRESKLEFSNNLTALTKDKVKNNYTAYMPSSYGGSICDSESKAESFVLEENAFPALSSADPRASKREQENVAPWEWNEEKNLFPEAPPAQKPTTEQLKAATAPNARALYEAMDPHDPSHPGFNVARYYSPYMDKYGCPVTGCGQVESSTNKAMQILTLASKTFKASNGLVAHLKSTAHSGTKYRCPYCLRTFNSLVAITQHAESNGSRCKIRETDAYTPYLDQLTAGMVDIAIDNNDDGTVKYQISKTFRRGEALDPPKVNPKEKGEDPWEGKELHW</sequence>
<evidence type="ECO:0000256" key="3">
    <source>
        <dbReference type="ARBA" id="ARBA00022737"/>
    </source>
</evidence>
<evidence type="ECO:0000256" key="4">
    <source>
        <dbReference type="ARBA" id="ARBA00022771"/>
    </source>
</evidence>
<keyword evidence="11" id="KW-1185">Reference proteome</keyword>
<proteinExistence type="predicted"/>
<keyword evidence="6" id="KW-0539">Nucleus</keyword>
<dbReference type="PROSITE" id="PS50157">
    <property type="entry name" value="ZINC_FINGER_C2H2_2"/>
    <property type="match status" value="1"/>
</dbReference>
<name>A0A8H4L7D7_9HYPO</name>
<evidence type="ECO:0000256" key="1">
    <source>
        <dbReference type="ARBA" id="ARBA00004123"/>
    </source>
</evidence>
<dbReference type="GO" id="GO:0008270">
    <property type="term" value="F:zinc ion binding"/>
    <property type="evidence" value="ECO:0007669"/>
    <property type="project" value="UniProtKB-KW"/>
</dbReference>
<dbReference type="GO" id="GO:0016740">
    <property type="term" value="F:transferase activity"/>
    <property type="evidence" value="ECO:0007669"/>
    <property type="project" value="UniProtKB-KW"/>
</dbReference>
<evidence type="ECO:0000256" key="6">
    <source>
        <dbReference type="ARBA" id="ARBA00023242"/>
    </source>
</evidence>
<evidence type="ECO:0000259" key="9">
    <source>
        <dbReference type="PROSITE" id="PS50157"/>
    </source>
</evidence>
<reference evidence="10 11" key="1">
    <citation type="submission" date="2020-01" db="EMBL/GenBank/DDBJ databases">
        <title>Identification and distribution of gene clusters putatively required for synthesis of sphingolipid metabolism inhibitors in phylogenetically diverse species of the filamentous fungus Fusarium.</title>
        <authorList>
            <person name="Kim H.-S."/>
            <person name="Busman M."/>
            <person name="Brown D.W."/>
            <person name="Divon H."/>
            <person name="Uhlig S."/>
            <person name="Proctor R.H."/>
        </authorList>
    </citation>
    <scope>NUCLEOTIDE SEQUENCE [LARGE SCALE GENOMIC DNA]</scope>
    <source>
        <strain evidence="10 11">NRRL 20459</strain>
    </source>
</reference>
<evidence type="ECO:0000313" key="10">
    <source>
        <dbReference type="EMBL" id="KAF4462935.1"/>
    </source>
</evidence>
<dbReference type="InterPro" id="IPR050888">
    <property type="entry name" value="ZnF_C2H2-type_TF"/>
</dbReference>
<dbReference type="PANTHER" id="PTHR24406">
    <property type="entry name" value="TRANSCRIPTIONAL REPRESSOR CTCFL-RELATED"/>
    <property type="match status" value="1"/>
</dbReference>
<dbReference type="AlphaFoldDB" id="A0A8H4L7D7"/>
<dbReference type="Proteomes" id="UP000554235">
    <property type="component" value="Unassembled WGS sequence"/>
</dbReference>